<reference evidence="2 3" key="1">
    <citation type="submission" date="2021-01" db="EMBL/GenBank/DDBJ databases">
        <title>Whole genome shotgun sequence of Planobispora longispora NBRC 13918.</title>
        <authorList>
            <person name="Komaki H."/>
            <person name="Tamura T."/>
        </authorList>
    </citation>
    <scope>NUCLEOTIDE SEQUENCE [LARGE SCALE GENOMIC DNA]</scope>
    <source>
        <strain evidence="2 3">NBRC 13918</strain>
    </source>
</reference>
<evidence type="ECO:0000313" key="3">
    <source>
        <dbReference type="Proteomes" id="UP000616724"/>
    </source>
</evidence>
<name>A0A8J3RMI0_9ACTN</name>
<dbReference type="InterPro" id="IPR000073">
    <property type="entry name" value="AB_hydrolase_1"/>
</dbReference>
<protein>
    <recommendedName>
        <fullName evidence="1">AB hydrolase-1 domain-containing protein</fullName>
    </recommendedName>
</protein>
<feature type="domain" description="AB hydrolase-1" evidence="1">
    <location>
        <begin position="28"/>
        <end position="262"/>
    </location>
</feature>
<dbReference type="Proteomes" id="UP000616724">
    <property type="component" value="Unassembled WGS sequence"/>
</dbReference>
<sequence>MRMITGDGVGLAVYERGGPAGPDPDPNPVVVLVHGYPDDHRIWDRVAERLAGRFHVVTYDVRGAGASDRPRGREPYSFTHLTADLRAVIDAVSPGRPVHLVGHDWGSIQGWEAVCTTPERFASFTSIGGPCLDHAGHWFRGAGRARAVRQMLASWYIGFFRLPILPELCWRSGLGGRLLALSAGHRPSSRHDAVAGLGLYRANVRARLRRPLERRTAVPAQVVVALRDAYVTPDLAETARRWAPEIRIHRFDAPHWMPATHPGPLARLITEHVEAVERAAANGHVPG</sequence>
<dbReference type="SUPFAM" id="SSF53474">
    <property type="entry name" value="alpha/beta-Hydrolases"/>
    <property type="match status" value="1"/>
</dbReference>
<dbReference type="GO" id="GO:0003824">
    <property type="term" value="F:catalytic activity"/>
    <property type="evidence" value="ECO:0007669"/>
    <property type="project" value="UniProtKB-ARBA"/>
</dbReference>
<comment type="caution">
    <text evidence="2">The sequence shown here is derived from an EMBL/GenBank/DDBJ whole genome shotgun (WGS) entry which is preliminary data.</text>
</comment>
<dbReference type="Pfam" id="PF00561">
    <property type="entry name" value="Abhydrolase_1"/>
    <property type="match status" value="1"/>
</dbReference>
<evidence type="ECO:0000259" key="1">
    <source>
        <dbReference type="Pfam" id="PF00561"/>
    </source>
</evidence>
<dbReference type="InterPro" id="IPR029058">
    <property type="entry name" value="AB_hydrolase_fold"/>
</dbReference>
<evidence type="ECO:0000313" key="2">
    <source>
        <dbReference type="EMBL" id="GIH76806.1"/>
    </source>
</evidence>
<gene>
    <name evidence="2" type="ORF">Plo01_32350</name>
</gene>
<dbReference type="AlphaFoldDB" id="A0A8J3RMI0"/>
<organism evidence="2 3">
    <name type="scientific">Planobispora longispora</name>
    <dbReference type="NCBI Taxonomy" id="28887"/>
    <lineage>
        <taxon>Bacteria</taxon>
        <taxon>Bacillati</taxon>
        <taxon>Actinomycetota</taxon>
        <taxon>Actinomycetes</taxon>
        <taxon>Streptosporangiales</taxon>
        <taxon>Streptosporangiaceae</taxon>
        <taxon>Planobispora</taxon>
    </lineage>
</organism>
<accession>A0A8J3RMI0</accession>
<dbReference type="EMBL" id="BOOH01000023">
    <property type="protein sequence ID" value="GIH76806.1"/>
    <property type="molecule type" value="Genomic_DNA"/>
</dbReference>
<dbReference type="PANTHER" id="PTHR43329">
    <property type="entry name" value="EPOXIDE HYDROLASE"/>
    <property type="match status" value="1"/>
</dbReference>
<dbReference type="Gene3D" id="3.40.50.1820">
    <property type="entry name" value="alpha/beta hydrolase"/>
    <property type="match status" value="1"/>
</dbReference>
<dbReference type="RefSeq" id="WP_203891400.1">
    <property type="nucleotide sequence ID" value="NZ_BOOH01000023.1"/>
</dbReference>
<proteinExistence type="predicted"/>
<keyword evidence="3" id="KW-1185">Reference proteome</keyword>